<dbReference type="Proteomes" id="UP000015106">
    <property type="component" value="Chromosome 6"/>
</dbReference>
<keyword evidence="3" id="KW-1185">Reference proteome</keyword>
<sequence length="261" mass="27939">MAQSSSRCRCRPPPGRRSGTRRPGRPAQRPHHARQPEPRVGAVIGEEHGGAVSCGRGSWPGASMALLAYVVVGRDGQHGHHQHVQAPGRDLEQVPGDSHEDEPGEVHVAHVLAEVVAVDDHAGEGRRRGEEAAVDDEDVDVLRGDLGLGEQVVDGGEDDELDLGAGGLEAPALEQARHEPDAALVEARPHAGVLLDAANGTRQLGLVRRSPSAESTHGRRELAVDMMSRGTSGALNVFDEMRCQTWPGGETNQTHPWRRKQ</sequence>
<protein>
    <submittedName>
        <fullName evidence="2">Uncharacterized protein</fullName>
    </submittedName>
</protein>
<dbReference type="Gramene" id="TuG1812G0600001079.01.T01">
    <property type="protein sequence ID" value="TuG1812G0600001079.01.T01"/>
    <property type="gene ID" value="TuG1812G0600001079.01"/>
</dbReference>
<dbReference type="EnsemblPlants" id="TuG1812G0600001079.01.T01">
    <property type="protein sequence ID" value="TuG1812G0600001079.01.T01"/>
    <property type="gene ID" value="TuG1812G0600001079.01"/>
</dbReference>
<evidence type="ECO:0000313" key="3">
    <source>
        <dbReference type="Proteomes" id="UP000015106"/>
    </source>
</evidence>
<name>A0A8R7QQS4_TRIUA</name>
<feature type="region of interest" description="Disordered" evidence="1">
    <location>
        <begin position="1"/>
        <end position="53"/>
    </location>
</feature>
<dbReference type="AlphaFoldDB" id="A0A8R7QQS4"/>
<evidence type="ECO:0000313" key="2">
    <source>
        <dbReference type="EnsemblPlants" id="TuG1812G0600001079.01.T01"/>
    </source>
</evidence>
<feature type="compositionally biased region" description="Basic residues" evidence="1">
    <location>
        <begin position="18"/>
        <end position="33"/>
    </location>
</feature>
<evidence type="ECO:0000256" key="1">
    <source>
        <dbReference type="SAM" id="MobiDB-lite"/>
    </source>
</evidence>
<organism evidence="2 3">
    <name type="scientific">Triticum urartu</name>
    <name type="common">Red wild einkorn</name>
    <name type="synonym">Crithodium urartu</name>
    <dbReference type="NCBI Taxonomy" id="4572"/>
    <lineage>
        <taxon>Eukaryota</taxon>
        <taxon>Viridiplantae</taxon>
        <taxon>Streptophyta</taxon>
        <taxon>Embryophyta</taxon>
        <taxon>Tracheophyta</taxon>
        <taxon>Spermatophyta</taxon>
        <taxon>Magnoliopsida</taxon>
        <taxon>Liliopsida</taxon>
        <taxon>Poales</taxon>
        <taxon>Poaceae</taxon>
        <taxon>BOP clade</taxon>
        <taxon>Pooideae</taxon>
        <taxon>Triticodae</taxon>
        <taxon>Triticeae</taxon>
        <taxon>Triticinae</taxon>
        <taxon>Triticum</taxon>
    </lineage>
</organism>
<feature type="region of interest" description="Disordered" evidence="1">
    <location>
        <begin position="78"/>
        <end position="102"/>
    </location>
</feature>
<reference evidence="2" key="3">
    <citation type="submission" date="2022-06" db="UniProtKB">
        <authorList>
            <consortium name="EnsemblPlants"/>
        </authorList>
    </citation>
    <scope>IDENTIFICATION</scope>
</reference>
<accession>A0A8R7QQS4</accession>
<proteinExistence type="predicted"/>
<reference evidence="3" key="1">
    <citation type="journal article" date="2013" name="Nature">
        <title>Draft genome of the wheat A-genome progenitor Triticum urartu.</title>
        <authorList>
            <person name="Ling H.Q."/>
            <person name="Zhao S."/>
            <person name="Liu D."/>
            <person name="Wang J."/>
            <person name="Sun H."/>
            <person name="Zhang C."/>
            <person name="Fan H."/>
            <person name="Li D."/>
            <person name="Dong L."/>
            <person name="Tao Y."/>
            <person name="Gao C."/>
            <person name="Wu H."/>
            <person name="Li Y."/>
            <person name="Cui Y."/>
            <person name="Guo X."/>
            <person name="Zheng S."/>
            <person name="Wang B."/>
            <person name="Yu K."/>
            <person name="Liang Q."/>
            <person name="Yang W."/>
            <person name="Lou X."/>
            <person name="Chen J."/>
            <person name="Feng M."/>
            <person name="Jian J."/>
            <person name="Zhang X."/>
            <person name="Luo G."/>
            <person name="Jiang Y."/>
            <person name="Liu J."/>
            <person name="Wang Z."/>
            <person name="Sha Y."/>
            <person name="Zhang B."/>
            <person name="Wu H."/>
            <person name="Tang D."/>
            <person name="Shen Q."/>
            <person name="Xue P."/>
            <person name="Zou S."/>
            <person name="Wang X."/>
            <person name="Liu X."/>
            <person name="Wang F."/>
            <person name="Yang Y."/>
            <person name="An X."/>
            <person name="Dong Z."/>
            <person name="Zhang K."/>
            <person name="Zhang X."/>
            <person name="Luo M.C."/>
            <person name="Dvorak J."/>
            <person name="Tong Y."/>
            <person name="Wang J."/>
            <person name="Yang H."/>
            <person name="Li Z."/>
            <person name="Wang D."/>
            <person name="Zhang A."/>
            <person name="Wang J."/>
        </authorList>
    </citation>
    <scope>NUCLEOTIDE SEQUENCE</scope>
    <source>
        <strain evidence="3">cv. G1812</strain>
    </source>
</reference>
<reference evidence="2" key="2">
    <citation type="submission" date="2018-03" db="EMBL/GenBank/DDBJ databases">
        <title>The Triticum urartu genome reveals the dynamic nature of wheat genome evolution.</title>
        <authorList>
            <person name="Ling H."/>
            <person name="Ma B."/>
            <person name="Shi X."/>
            <person name="Liu H."/>
            <person name="Dong L."/>
            <person name="Sun H."/>
            <person name="Cao Y."/>
            <person name="Gao Q."/>
            <person name="Zheng S."/>
            <person name="Li Y."/>
            <person name="Yu Y."/>
            <person name="Du H."/>
            <person name="Qi M."/>
            <person name="Li Y."/>
            <person name="Yu H."/>
            <person name="Cui Y."/>
            <person name="Wang N."/>
            <person name="Chen C."/>
            <person name="Wu H."/>
            <person name="Zhao Y."/>
            <person name="Zhang J."/>
            <person name="Li Y."/>
            <person name="Zhou W."/>
            <person name="Zhang B."/>
            <person name="Hu W."/>
            <person name="Eijk M."/>
            <person name="Tang J."/>
            <person name="Witsenboer H."/>
            <person name="Zhao S."/>
            <person name="Li Z."/>
            <person name="Zhang A."/>
            <person name="Wang D."/>
            <person name="Liang C."/>
        </authorList>
    </citation>
    <scope>NUCLEOTIDE SEQUENCE [LARGE SCALE GENOMIC DNA]</scope>
    <source>
        <strain evidence="2">cv. G1812</strain>
    </source>
</reference>